<dbReference type="InterPro" id="IPR051913">
    <property type="entry name" value="GH2_Domain-Containing"/>
</dbReference>
<dbReference type="SUPFAM" id="SSF49373">
    <property type="entry name" value="Invasin/intimin cell-adhesion fragments"/>
    <property type="match status" value="1"/>
</dbReference>
<feature type="chain" id="PRO_5046264499" evidence="4">
    <location>
        <begin position="29"/>
        <end position="816"/>
    </location>
</feature>
<proteinExistence type="inferred from homology"/>
<sequence length="816" mass="91704">MSKRFYSAFSFLCVGVLFSVLVSSSGCKSTEEPQVRQRADFTKNWSFVLDDPASAQEPSFNDRQWRKLNLPHDWSIEGKFDEKAPAGTGGGALPGGIGWYRKTFTVEEAEKGKLFFIDFDGVYTNSEVWINGHYLGKRPNGYSSFRYELTPHLKYGQEQNVLAVKVDNAQQPNSRWYSGSGIYRNVWLVKTNPVHVAKDGTFVTTPQVSQEAAKVVVSTIISNVQKQQGSFVLHTLVYDQEGHEVAKVASENLTLPDSLTEVKQELTVATPKLWSIEQPHLYSVVTRIEQDGKVVDTYQTPLGIRSFNFDAQKGFFLNGKPMKILGVCNHHDLGALGAAINVRALERQLEIMRGMGVNAIRTSHNPPAPELLDLCDRMGFLVMDESFDMWKKEKSKFDYSHSWDQWHQRDLEDFIKRDRNHPSVIVWSIGNEIPEQYGPEGTAIATELVGIVKNLDTTRPITVGLNEPYPHNSIYKSGGLDLVGFNYHHQDFEKFPQAFPGQKFIATEAVSALMTRGHYDTPADSIRRWPKRWDIPFHDGNKDLTVSAYDNVSTPWGSTHEETWKVLKKHPYLSGMFIWTGFDYLGEPTPYLWPARSSYFGVVDLAGFPKDVYYMYQSEWTTKPVLHLFPHWNWQPGKTVDVLAYYNNADEVELFLNGTSQGIRKKQGDDLHVLWRVPFQPGTIRAVSRANGKEVLTREIKTAGAAAKIVLEADRTAINADGKDLSFVTVKILDQAGNLVPNADNLVNFKIDGKATLAGVDNGLQTSMESFKANHRKAFNGLCLAILQAQEEAGQVKLTATSEGLQSATVTIELKK</sequence>
<evidence type="ECO:0000256" key="4">
    <source>
        <dbReference type="SAM" id="SignalP"/>
    </source>
</evidence>
<keyword evidence="4" id="KW-0732">Signal</keyword>
<dbReference type="RefSeq" id="WP_186636569.1">
    <property type="nucleotide sequence ID" value="NZ_JACOAF010000022.1"/>
</dbReference>
<feature type="domain" description="Glycoside hydrolase family 2 immunoglobulin-like beta-sandwich" evidence="5">
    <location>
        <begin position="202"/>
        <end position="305"/>
    </location>
</feature>
<evidence type="ECO:0000256" key="2">
    <source>
        <dbReference type="ARBA" id="ARBA00022801"/>
    </source>
</evidence>
<feature type="domain" description="Glycosyl hydrolases family 2 sugar binding" evidence="7">
    <location>
        <begin position="96"/>
        <end position="191"/>
    </location>
</feature>
<feature type="domain" description="DUF4982" evidence="8">
    <location>
        <begin position="637"/>
        <end position="695"/>
    </location>
</feature>
<dbReference type="Proteomes" id="UP000659698">
    <property type="component" value="Unassembled WGS sequence"/>
</dbReference>
<feature type="domain" description="Glycoside hydrolase family 2 catalytic" evidence="6">
    <location>
        <begin position="313"/>
        <end position="579"/>
    </location>
</feature>
<dbReference type="PANTHER" id="PTHR42732:SF1">
    <property type="entry name" value="BETA-MANNOSIDASE"/>
    <property type="match status" value="1"/>
</dbReference>
<protein>
    <submittedName>
        <fullName evidence="10">Glycoside hydrolase family 2 protein</fullName>
    </submittedName>
</protein>
<evidence type="ECO:0000259" key="6">
    <source>
        <dbReference type="Pfam" id="PF02836"/>
    </source>
</evidence>
<dbReference type="NCBIfam" id="NF041463">
    <property type="entry name" value="GalB"/>
    <property type="match status" value="1"/>
</dbReference>
<evidence type="ECO:0000313" key="11">
    <source>
        <dbReference type="Proteomes" id="UP000659698"/>
    </source>
</evidence>
<keyword evidence="2 10" id="KW-0378">Hydrolase</keyword>
<keyword evidence="3" id="KW-0326">Glycosidase</keyword>
<dbReference type="PROSITE" id="PS00608">
    <property type="entry name" value="GLYCOSYL_HYDROL_F2_2"/>
    <property type="match status" value="1"/>
</dbReference>
<organism evidence="10 11">
    <name type="scientific">Rufibacter sediminis</name>
    <dbReference type="NCBI Taxonomy" id="2762756"/>
    <lineage>
        <taxon>Bacteria</taxon>
        <taxon>Pseudomonadati</taxon>
        <taxon>Bacteroidota</taxon>
        <taxon>Cytophagia</taxon>
        <taxon>Cytophagales</taxon>
        <taxon>Hymenobacteraceae</taxon>
        <taxon>Rufibacter</taxon>
    </lineage>
</organism>
<dbReference type="SUPFAM" id="SSF49785">
    <property type="entry name" value="Galactose-binding domain-like"/>
    <property type="match status" value="1"/>
</dbReference>
<dbReference type="PANTHER" id="PTHR42732">
    <property type="entry name" value="BETA-GALACTOSIDASE"/>
    <property type="match status" value="1"/>
</dbReference>
<dbReference type="Pfam" id="PF00703">
    <property type="entry name" value="Glyco_hydro_2"/>
    <property type="match status" value="1"/>
</dbReference>
<dbReference type="InterPro" id="IPR008979">
    <property type="entry name" value="Galactose-bd-like_sf"/>
</dbReference>
<dbReference type="Gene3D" id="2.60.120.260">
    <property type="entry name" value="Galactose-binding domain-like"/>
    <property type="match status" value="1"/>
</dbReference>
<dbReference type="SUPFAM" id="SSF49303">
    <property type="entry name" value="beta-Galactosidase/glucuronidase domain"/>
    <property type="match status" value="1"/>
</dbReference>
<evidence type="ECO:0000256" key="1">
    <source>
        <dbReference type="ARBA" id="ARBA00007401"/>
    </source>
</evidence>
<dbReference type="InterPro" id="IPR006103">
    <property type="entry name" value="Glyco_hydro_2_cat"/>
</dbReference>
<evidence type="ECO:0000259" key="8">
    <source>
        <dbReference type="Pfam" id="PF16355"/>
    </source>
</evidence>
<dbReference type="Pfam" id="PF18565">
    <property type="entry name" value="Glyco_hydro2_C5"/>
    <property type="match status" value="1"/>
</dbReference>
<dbReference type="InterPro" id="IPR006104">
    <property type="entry name" value="Glyco_hydro_2_N"/>
</dbReference>
<dbReference type="InterPro" id="IPR017853">
    <property type="entry name" value="GH"/>
</dbReference>
<dbReference type="SUPFAM" id="SSF51445">
    <property type="entry name" value="(Trans)glycosidases"/>
    <property type="match status" value="1"/>
</dbReference>
<evidence type="ECO:0000259" key="5">
    <source>
        <dbReference type="Pfam" id="PF00703"/>
    </source>
</evidence>
<evidence type="ECO:0000259" key="9">
    <source>
        <dbReference type="Pfam" id="PF18565"/>
    </source>
</evidence>
<dbReference type="InterPro" id="IPR006101">
    <property type="entry name" value="Glyco_hydro_2"/>
</dbReference>
<dbReference type="InterPro" id="IPR040605">
    <property type="entry name" value="Glyco_hydro2_dom5"/>
</dbReference>
<evidence type="ECO:0000259" key="7">
    <source>
        <dbReference type="Pfam" id="PF02837"/>
    </source>
</evidence>
<dbReference type="GO" id="GO:0016787">
    <property type="term" value="F:hydrolase activity"/>
    <property type="evidence" value="ECO:0007669"/>
    <property type="project" value="UniProtKB-KW"/>
</dbReference>
<evidence type="ECO:0000313" key="10">
    <source>
        <dbReference type="EMBL" id="MBC3539913.1"/>
    </source>
</evidence>
<reference evidence="10 11" key="1">
    <citation type="journal article" date="2019" name="Int. J. Syst. Evol. Microbiol.">
        <title>Rufibacter sediminis sp. nov., isolated from freshwater lake sediment.</title>
        <authorList>
            <person name="Qu J.H."/>
            <person name="Zhang L.J."/>
            <person name="Fu Y.H."/>
            <person name="Li H.F."/>
        </authorList>
    </citation>
    <scope>NUCLEOTIDE SEQUENCE [LARGE SCALE GENOMIC DNA]</scope>
    <source>
        <strain evidence="10 11">H-1</strain>
    </source>
</reference>
<dbReference type="EMBL" id="JACOAF010000022">
    <property type="protein sequence ID" value="MBC3539913.1"/>
    <property type="molecule type" value="Genomic_DNA"/>
</dbReference>
<dbReference type="Pfam" id="PF16355">
    <property type="entry name" value="DUF4982"/>
    <property type="match status" value="1"/>
</dbReference>
<feature type="domain" description="Glycoside hydrolase family 2" evidence="9">
    <location>
        <begin position="709"/>
        <end position="811"/>
    </location>
</feature>
<accession>A0ABR6VRT6</accession>
<dbReference type="InterPro" id="IPR013783">
    <property type="entry name" value="Ig-like_fold"/>
</dbReference>
<feature type="signal peptide" evidence="4">
    <location>
        <begin position="1"/>
        <end position="28"/>
    </location>
</feature>
<gene>
    <name evidence="10" type="ORF">H7U12_09475</name>
</gene>
<keyword evidence="11" id="KW-1185">Reference proteome</keyword>
<dbReference type="Pfam" id="PF02837">
    <property type="entry name" value="Glyco_hydro_2_N"/>
    <property type="match status" value="1"/>
</dbReference>
<dbReference type="InterPro" id="IPR048229">
    <property type="entry name" value="GalB-like"/>
</dbReference>
<dbReference type="PRINTS" id="PR00132">
    <property type="entry name" value="GLHYDRLASE2"/>
</dbReference>
<comment type="caution">
    <text evidence="10">The sequence shown here is derived from an EMBL/GenBank/DDBJ whole genome shotgun (WGS) entry which is preliminary data.</text>
</comment>
<dbReference type="PROSITE" id="PS51257">
    <property type="entry name" value="PROKAR_LIPOPROTEIN"/>
    <property type="match status" value="1"/>
</dbReference>
<dbReference type="InterPro" id="IPR008964">
    <property type="entry name" value="Invasin/intimin_cell_adhesion"/>
</dbReference>
<name>A0ABR6VRT6_9BACT</name>
<dbReference type="Gene3D" id="2.60.40.10">
    <property type="entry name" value="Immunoglobulins"/>
    <property type="match status" value="3"/>
</dbReference>
<dbReference type="InterPro" id="IPR032311">
    <property type="entry name" value="DUF4982"/>
</dbReference>
<dbReference type="InterPro" id="IPR023232">
    <property type="entry name" value="Glyco_hydro_2_AS"/>
</dbReference>
<evidence type="ECO:0000256" key="3">
    <source>
        <dbReference type="ARBA" id="ARBA00023295"/>
    </source>
</evidence>
<dbReference type="InterPro" id="IPR036156">
    <property type="entry name" value="Beta-gal/glucu_dom_sf"/>
</dbReference>
<dbReference type="Gene3D" id="3.20.20.80">
    <property type="entry name" value="Glycosidases"/>
    <property type="match status" value="1"/>
</dbReference>
<dbReference type="InterPro" id="IPR006102">
    <property type="entry name" value="Ig-like_GH2"/>
</dbReference>
<comment type="similarity">
    <text evidence="1">Belongs to the glycosyl hydrolase 2 family.</text>
</comment>
<dbReference type="Pfam" id="PF02836">
    <property type="entry name" value="Glyco_hydro_2_C"/>
    <property type="match status" value="1"/>
</dbReference>